<evidence type="ECO:0000313" key="1">
    <source>
        <dbReference type="EMBL" id="HIT77067.1"/>
    </source>
</evidence>
<feature type="non-terminal residue" evidence="1">
    <location>
        <position position="91"/>
    </location>
</feature>
<name>A0A9D1H147_9ACTN</name>
<comment type="caution">
    <text evidence="1">The sequence shown here is derived from an EMBL/GenBank/DDBJ whole genome shotgun (WGS) entry which is preliminary data.</text>
</comment>
<proteinExistence type="predicted"/>
<evidence type="ECO:0000313" key="2">
    <source>
        <dbReference type="Proteomes" id="UP000886842"/>
    </source>
</evidence>
<dbReference type="EMBL" id="DVLP01000454">
    <property type="protein sequence ID" value="HIT77067.1"/>
    <property type="molecule type" value="Genomic_DNA"/>
</dbReference>
<reference evidence="1" key="2">
    <citation type="journal article" date="2021" name="PeerJ">
        <title>Extensive microbial diversity within the chicken gut microbiome revealed by metagenomics and culture.</title>
        <authorList>
            <person name="Gilroy R."/>
            <person name="Ravi A."/>
            <person name="Getino M."/>
            <person name="Pursley I."/>
            <person name="Horton D.L."/>
            <person name="Alikhan N.F."/>
            <person name="Baker D."/>
            <person name="Gharbi K."/>
            <person name="Hall N."/>
            <person name="Watson M."/>
            <person name="Adriaenssens E.M."/>
            <person name="Foster-Nyarko E."/>
            <person name="Jarju S."/>
            <person name="Secka A."/>
            <person name="Antonio M."/>
            <person name="Oren A."/>
            <person name="Chaudhuri R.R."/>
            <person name="La Ragione R."/>
            <person name="Hildebrand F."/>
            <person name="Pallen M.J."/>
        </authorList>
    </citation>
    <scope>NUCLEOTIDE SEQUENCE</scope>
    <source>
        <strain evidence="1">ChiGjej1B1-24693</strain>
    </source>
</reference>
<protein>
    <submittedName>
        <fullName evidence="1">Uncharacterized protein</fullName>
    </submittedName>
</protein>
<reference evidence="1" key="1">
    <citation type="submission" date="2020-10" db="EMBL/GenBank/DDBJ databases">
        <authorList>
            <person name="Gilroy R."/>
        </authorList>
    </citation>
    <scope>NUCLEOTIDE SEQUENCE</scope>
    <source>
        <strain evidence="1">ChiGjej1B1-24693</strain>
    </source>
</reference>
<organism evidence="1 2">
    <name type="scientific">Candidatus Avipropionibacterium avicola</name>
    <dbReference type="NCBI Taxonomy" id="2840701"/>
    <lineage>
        <taxon>Bacteria</taxon>
        <taxon>Bacillati</taxon>
        <taxon>Actinomycetota</taxon>
        <taxon>Actinomycetes</taxon>
        <taxon>Propionibacteriales</taxon>
        <taxon>Propionibacteriaceae</taxon>
        <taxon>Propionibacteriaceae incertae sedis</taxon>
        <taxon>Candidatus Avipropionibacterium</taxon>
    </lineage>
</organism>
<accession>A0A9D1H147</accession>
<dbReference type="AlphaFoldDB" id="A0A9D1H147"/>
<gene>
    <name evidence="1" type="ORF">IAA98_15925</name>
</gene>
<sequence length="91" mass="9741">MSIDIPTTQDFAELTEQRAAASVTIYLSAAATGSRAIAHGVDAAKVALRSSVHDALSELSRADLSRDDQEKISAHVKELEFDHGFWGTGAR</sequence>
<dbReference type="Proteomes" id="UP000886842">
    <property type="component" value="Unassembled WGS sequence"/>
</dbReference>